<gene>
    <name evidence="1" type="ORF">B0H17DRAFT_1212345</name>
</gene>
<accession>A0AAD7G2L1</accession>
<name>A0AAD7G2L1_MYCRO</name>
<evidence type="ECO:0000313" key="2">
    <source>
        <dbReference type="Proteomes" id="UP001221757"/>
    </source>
</evidence>
<organism evidence="1 2">
    <name type="scientific">Mycena rosella</name>
    <name type="common">Pink bonnet</name>
    <name type="synonym">Agaricus rosellus</name>
    <dbReference type="NCBI Taxonomy" id="1033263"/>
    <lineage>
        <taxon>Eukaryota</taxon>
        <taxon>Fungi</taxon>
        <taxon>Dikarya</taxon>
        <taxon>Basidiomycota</taxon>
        <taxon>Agaricomycotina</taxon>
        <taxon>Agaricomycetes</taxon>
        <taxon>Agaricomycetidae</taxon>
        <taxon>Agaricales</taxon>
        <taxon>Marasmiineae</taxon>
        <taxon>Mycenaceae</taxon>
        <taxon>Mycena</taxon>
    </lineage>
</organism>
<dbReference type="Proteomes" id="UP001221757">
    <property type="component" value="Unassembled WGS sequence"/>
</dbReference>
<keyword evidence="2" id="KW-1185">Reference proteome</keyword>
<sequence length="116" mass="13154">MLLERHRGKRNGLVQHTRNEHLCQRLMGREDGVALGKLFSHLHRQDLIIDFLHAFHELRHRRCVATEAVGHQLLVSFIWGGQSEPAPDGQMSGRDAPPEEGASAILVIEKDAPLYY</sequence>
<protein>
    <submittedName>
        <fullName evidence="1">Uncharacterized protein</fullName>
    </submittedName>
</protein>
<reference evidence="1" key="1">
    <citation type="submission" date="2023-03" db="EMBL/GenBank/DDBJ databases">
        <title>Massive genome expansion in bonnet fungi (Mycena s.s.) driven by repeated elements and novel gene families across ecological guilds.</title>
        <authorList>
            <consortium name="Lawrence Berkeley National Laboratory"/>
            <person name="Harder C.B."/>
            <person name="Miyauchi S."/>
            <person name="Viragh M."/>
            <person name="Kuo A."/>
            <person name="Thoen E."/>
            <person name="Andreopoulos B."/>
            <person name="Lu D."/>
            <person name="Skrede I."/>
            <person name="Drula E."/>
            <person name="Henrissat B."/>
            <person name="Morin E."/>
            <person name="Kohler A."/>
            <person name="Barry K."/>
            <person name="LaButti K."/>
            <person name="Morin E."/>
            <person name="Salamov A."/>
            <person name="Lipzen A."/>
            <person name="Mereny Z."/>
            <person name="Hegedus B."/>
            <person name="Baldrian P."/>
            <person name="Stursova M."/>
            <person name="Weitz H."/>
            <person name="Taylor A."/>
            <person name="Grigoriev I.V."/>
            <person name="Nagy L.G."/>
            <person name="Martin F."/>
            <person name="Kauserud H."/>
        </authorList>
    </citation>
    <scope>NUCLEOTIDE SEQUENCE</scope>
    <source>
        <strain evidence="1">CBHHK067</strain>
    </source>
</reference>
<comment type="caution">
    <text evidence="1">The sequence shown here is derived from an EMBL/GenBank/DDBJ whole genome shotgun (WGS) entry which is preliminary data.</text>
</comment>
<dbReference type="AlphaFoldDB" id="A0AAD7G2L1"/>
<dbReference type="EMBL" id="JARKIE010000252">
    <property type="protein sequence ID" value="KAJ7661158.1"/>
    <property type="molecule type" value="Genomic_DNA"/>
</dbReference>
<evidence type="ECO:0000313" key="1">
    <source>
        <dbReference type="EMBL" id="KAJ7661158.1"/>
    </source>
</evidence>
<proteinExistence type="predicted"/>